<evidence type="ECO:0000313" key="3">
    <source>
        <dbReference type="Proteomes" id="UP000824469"/>
    </source>
</evidence>
<dbReference type="EMBL" id="JAHRHJ020000005">
    <property type="protein sequence ID" value="KAH9315649.1"/>
    <property type="molecule type" value="Genomic_DNA"/>
</dbReference>
<evidence type="ECO:0000313" key="2">
    <source>
        <dbReference type="EMBL" id="KAH9315649.1"/>
    </source>
</evidence>
<accession>A0AA38L8D0</accession>
<keyword evidence="3" id="KW-1185">Reference proteome</keyword>
<feature type="region of interest" description="Disordered" evidence="1">
    <location>
        <begin position="39"/>
        <end position="59"/>
    </location>
</feature>
<reference evidence="2 3" key="1">
    <citation type="journal article" date="2021" name="Nat. Plants">
        <title>The Taxus genome provides insights into paclitaxel biosynthesis.</title>
        <authorList>
            <person name="Xiong X."/>
            <person name="Gou J."/>
            <person name="Liao Q."/>
            <person name="Li Y."/>
            <person name="Zhou Q."/>
            <person name="Bi G."/>
            <person name="Li C."/>
            <person name="Du R."/>
            <person name="Wang X."/>
            <person name="Sun T."/>
            <person name="Guo L."/>
            <person name="Liang H."/>
            <person name="Lu P."/>
            <person name="Wu Y."/>
            <person name="Zhang Z."/>
            <person name="Ro D.K."/>
            <person name="Shang Y."/>
            <person name="Huang S."/>
            <person name="Yan J."/>
        </authorList>
    </citation>
    <scope>NUCLEOTIDE SEQUENCE [LARGE SCALE GENOMIC DNA]</scope>
    <source>
        <strain evidence="2">Ta-2019</strain>
    </source>
</reference>
<feature type="region of interest" description="Disordered" evidence="1">
    <location>
        <begin position="465"/>
        <end position="500"/>
    </location>
</feature>
<dbReference type="AlphaFoldDB" id="A0AA38L8D0"/>
<comment type="caution">
    <text evidence="2">The sequence shown here is derived from an EMBL/GenBank/DDBJ whole genome shotgun (WGS) entry which is preliminary data.</text>
</comment>
<evidence type="ECO:0000256" key="1">
    <source>
        <dbReference type="SAM" id="MobiDB-lite"/>
    </source>
</evidence>
<protein>
    <submittedName>
        <fullName evidence="2">Uncharacterized protein</fullName>
    </submittedName>
</protein>
<feature type="compositionally biased region" description="Basic and acidic residues" evidence="1">
    <location>
        <begin position="42"/>
        <end position="58"/>
    </location>
</feature>
<sequence>MQERAFWWRWSDEGGFQPTRRWKNKKRSIWWRWLDCGGSNSTKEERKSRGKKREDLKPTRSYKWKRNSAEVQLSLDVMPFKEVINAHALDDWISQLFRPTVHSITSLTRNSPTLLPSVLQDIVQVEDETSTLKRLTEANYSANGFHQEKQKRVLELPAQKNVLTNYFCLTSTEAKRQFKAPRIMLEGHEQSEELPFSAEGNSLLNIKTSDFESMLQGSTPTLKRSMSGLFDDIPAFRKSFLSDDLENDSKEGRDIISAYECGTIFGKDEDIRRKEPDALEISAKSASDITFQAIGSGKLKPLVPSRKIIGCRQASNVPAEKVTTGVKRGTIVRSRYFCSEISDIDLESEDAQVLPSKQDVSDMDLVQKTIDATHCSEKVSDKIRNVSSRPPQQMPQYIQELFTAVLTLGLNLVLYVDTSPIASLLASRPHTHGLKEHNHYANVVGLGSQPRGGKLQQCFGNDEEAGIPKETSTEQVGHYNPDGRKLQLINGNYPKEEENT</sequence>
<gene>
    <name evidence="2" type="ORF">KI387_024276</name>
</gene>
<proteinExistence type="predicted"/>
<organism evidence="2 3">
    <name type="scientific">Taxus chinensis</name>
    <name type="common">Chinese yew</name>
    <name type="synonym">Taxus wallichiana var. chinensis</name>
    <dbReference type="NCBI Taxonomy" id="29808"/>
    <lineage>
        <taxon>Eukaryota</taxon>
        <taxon>Viridiplantae</taxon>
        <taxon>Streptophyta</taxon>
        <taxon>Embryophyta</taxon>
        <taxon>Tracheophyta</taxon>
        <taxon>Spermatophyta</taxon>
        <taxon>Pinopsida</taxon>
        <taxon>Pinidae</taxon>
        <taxon>Conifers II</taxon>
        <taxon>Cupressales</taxon>
        <taxon>Taxaceae</taxon>
        <taxon>Taxus</taxon>
    </lineage>
</organism>
<dbReference type="Proteomes" id="UP000824469">
    <property type="component" value="Unassembled WGS sequence"/>
</dbReference>
<name>A0AA38L8D0_TAXCH</name>